<dbReference type="EMBL" id="GIFC01010920">
    <property type="protein sequence ID" value="MXU93003.1"/>
    <property type="molecule type" value="Transcribed_RNA"/>
</dbReference>
<name>A0A6B0UTB8_IXORI</name>
<reference evidence="1" key="1">
    <citation type="submission" date="2019-12" db="EMBL/GenBank/DDBJ databases">
        <title>An insight into the sialome of adult female Ixodes ricinus ticks feeding for 6 days.</title>
        <authorList>
            <person name="Perner J."/>
            <person name="Ribeiro J.M.C."/>
        </authorList>
    </citation>
    <scope>NUCLEOTIDE SEQUENCE</scope>
    <source>
        <strain evidence="1">Semi-engorged</strain>
        <tissue evidence="1">Salivary glands</tissue>
    </source>
</reference>
<dbReference type="AlphaFoldDB" id="A0A6B0UTB8"/>
<protein>
    <submittedName>
        <fullName evidence="1">Putative secreted protein</fullName>
    </submittedName>
</protein>
<organism evidence="1">
    <name type="scientific">Ixodes ricinus</name>
    <name type="common">Common tick</name>
    <name type="synonym">Acarus ricinus</name>
    <dbReference type="NCBI Taxonomy" id="34613"/>
    <lineage>
        <taxon>Eukaryota</taxon>
        <taxon>Metazoa</taxon>
        <taxon>Ecdysozoa</taxon>
        <taxon>Arthropoda</taxon>
        <taxon>Chelicerata</taxon>
        <taxon>Arachnida</taxon>
        <taxon>Acari</taxon>
        <taxon>Parasitiformes</taxon>
        <taxon>Ixodida</taxon>
        <taxon>Ixodoidea</taxon>
        <taxon>Ixodidae</taxon>
        <taxon>Ixodinae</taxon>
        <taxon>Ixodes</taxon>
    </lineage>
</organism>
<accession>A0A6B0UTB8</accession>
<evidence type="ECO:0000313" key="1">
    <source>
        <dbReference type="EMBL" id="MXU93003.1"/>
    </source>
</evidence>
<sequence length="140" mass="16614">MRRVARALRVRHALSPVLGLWLLRHAKVRLRPVLFLRRRHARTSAPGHIPHRVWEALHALQHIRLVVGACRRLFLLEASLEGFEETVWLLMRKPRRRRLQEAATRRRLHGVAPRRSRRRTSFRGAALECTGIGRWRLRRC</sequence>
<proteinExistence type="predicted"/>